<proteinExistence type="predicted"/>
<accession>A0ABM5P197</accession>
<gene>
    <name evidence="2" type="ORF">OVS_00470</name>
</gene>
<dbReference type="EMBL" id="CP006935">
    <property type="protein sequence ID" value="AHC40095.1"/>
    <property type="molecule type" value="Genomic_DNA"/>
</dbReference>
<evidence type="ECO:0000313" key="3">
    <source>
        <dbReference type="Proteomes" id="UP000018745"/>
    </source>
</evidence>
<protein>
    <submittedName>
        <fullName evidence="2">Uncharacterized protein</fullName>
    </submittedName>
</protein>
<evidence type="ECO:0000256" key="1">
    <source>
        <dbReference type="SAM" id="MobiDB-lite"/>
    </source>
</evidence>
<feature type="region of interest" description="Disordered" evidence="1">
    <location>
        <begin position="60"/>
        <end position="89"/>
    </location>
</feature>
<organism evidence="2 3">
    <name type="scientific">Mycoplasma ovis str. Michigan</name>
    <dbReference type="NCBI Taxonomy" id="1415773"/>
    <lineage>
        <taxon>Bacteria</taxon>
        <taxon>Bacillati</taxon>
        <taxon>Mycoplasmatota</taxon>
        <taxon>Mollicutes</taxon>
        <taxon>Mycoplasmataceae</taxon>
        <taxon>Mycoplasma</taxon>
    </lineage>
</organism>
<sequence length="127" mass="14277">MGILTEAETLSKLPDAFTTFQKLAKFLSKEESQKNGDKDMINWLYIRSIVNPRRTIGVFSKHQKSGQGTTEGEEGLKCNGAKKKGKKENNLPLGTCFICKSGNKLIPEMIDFLKKGEIPKDKKKKEK</sequence>
<dbReference type="RefSeq" id="WP_024070890.1">
    <property type="nucleotide sequence ID" value="NC_023062.1"/>
</dbReference>
<reference evidence="2 3" key="1">
    <citation type="journal article" date="2014" name="Genome Announc.">
        <title>Complete Genome Sequence of Mycoplasma ovis Strain Michigan, a Hemoplasma of Sheep with Two Distinct 16S rRNA Genes.</title>
        <authorList>
            <person name="Deshuillers P.L."/>
            <person name="Santos A.P."/>
            <person name="do Nascimento N.C."/>
            <person name="Hampel J.A."/>
            <person name="Bergin I.L."/>
            <person name="Dyson M.C."/>
            <person name="Messick J.B."/>
        </authorList>
    </citation>
    <scope>NUCLEOTIDE SEQUENCE [LARGE SCALE GENOMIC DNA]</scope>
    <source>
        <strain evidence="2 3">Michigan</strain>
    </source>
</reference>
<name>A0ABM5P197_9MOLU</name>
<keyword evidence="3" id="KW-1185">Reference proteome</keyword>
<dbReference type="Proteomes" id="UP000018745">
    <property type="component" value="Chromosome"/>
</dbReference>
<evidence type="ECO:0000313" key="2">
    <source>
        <dbReference type="EMBL" id="AHC40095.1"/>
    </source>
</evidence>